<dbReference type="Gene3D" id="3.30.40.10">
    <property type="entry name" value="Zinc/RING finger domain, C3HC4 (zinc finger)"/>
    <property type="match status" value="1"/>
</dbReference>
<dbReference type="EMBL" id="JAEVFJ010000007">
    <property type="protein sequence ID" value="KAH8103366.1"/>
    <property type="molecule type" value="Genomic_DNA"/>
</dbReference>
<evidence type="ECO:0000256" key="1">
    <source>
        <dbReference type="ARBA" id="ARBA00022723"/>
    </source>
</evidence>
<dbReference type="PROSITE" id="PS00518">
    <property type="entry name" value="ZF_RING_1"/>
    <property type="match status" value="1"/>
</dbReference>
<dbReference type="AlphaFoldDB" id="A0A8K0XS31"/>
<dbReference type="Pfam" id="PF13445">
    <property type="entry name" value="zf-RING_UBOX"/>
    <property type="match status" value="1"/>
</dbReference>
<proteinExistence type="predicted"/>
<dbReference type="InterPro" id="IPR027370">
    <property type="entry name" value="Znf-RING_euk"/>
</dbReference>
<evidence type="ECO:0000313" key="6">
    <source>
        <dbReference type="EMBL" id="KAH8103366.1"/>
    </source>
</evidence>
<keyword evidence="1" id="KW-0479">Metal-binding</keyword>
<dbReference type="InterPro" id="IPR001841">
    <property type="entry name" value="Znf_RING"/>
</dbReference>
<protein>
    <recommendedName>
        <fullName evidence="5">RING-type domain-containing protein</fullName>
    </recommendedName>
</protein>
<dbReference type="SMART" id="SM00184">
    <property type="entry name" value="RING"/>
    <property type="match status" value="1"/>
</dbReference>
<keyword evidence="3" id="KW-0862">Zinc</keyword>
<dbReference type="SUPFAM" id="SSF57850">
    <property type="entry name" value="RING/U-box"/>
    <property type="match status" value="1"/>
</dbReference>
<accession>A0A8K0XS31</accession>
<organism evidence="6 7">
    <name type="scientific">Cristinia sonorae</name>
    <dbReference type="NCBI Taxonomy" id="1940300"/>
    <lineage>
        <taxon>Eukaryota</taxon>
        <taxon>Fungi</taxon>
        <taxon>Dikarya</taxon>
        <taxon>Basidiomycota</taxon>
        <taxon>Agaricomycotina</taxon>
        <taxon>Agaricomycetes</taxon>
        <taxon>Agaricomycetidae</taxon>
        <taxon>Agaricales</taxon>
        <taxon>Pleurotineae</taxon>
        <taxon>Stephanosporaceae</taxon>
        <taxon>Cristinia</taxon>
    </lineage>
</organism>
<gene>
    <name evidence="6" type="ORF">BXZ70DRAFT_724506</name>
</gene>
<evidence type="ECO:0000256" key="3">
    <source>
        <dbReference type="ARBA" id="ARBA00022833"/>
    </source>
</evidence>
<dbReference type="OrthoDB" id="6105938at2759"/>
<evidence type="ECO:0000256" key="4">
    <source>
        <dbReference type="PROSITE-ProRule" id="PRU00175"/>
    </source>
</evidence>
<evidence type="ECO:0000256" key="2">
    <source>
        <dbReference type="ARBA" id="ARBA00022771"/>
    </source>
</evidence>
<evidence type="ECO:0000313" key="7">
    <source>
        <dbReference type="Proteomes" id="UP000813824"/>
    </source>
</evidence>
<dbReference type="Proteomes" id="UP000813824">
    <property type="component" value="Unassembled WGS sequence"/>
</dbReference>
<dbReference type="InterPro" id="IPR013083">
    <property type="entry name" value="Znf_RING/FYVE/PHD"/>
</dbReference>
<evidence type="ECO:0000259" key="5">
    <source>
        <dbReference type="PROSITE" id="PS50089"/>
    </source>
</evidence>
<comment type="caution">
    <text evidence="6">The sequence shown here is derived from an EMBL/GenBank/DDBJ whole genome shotgun (WGS) entry which is preliminary data.</text>
</comment>
<keyword evidence="7" id="KW-1185">Reference proteome</keyword>
<dbReference type="GO" id="GO:0008270">
    <property type="term" value="F:zinc ion binding"/>
    <property type="evidence" value="ECO:0007669"/>
    <property type="project" value="UniProtKB-KW"/>
</dbReference>
<feature type="domain" description="RING-type" evidence="5">
    <location>
        <begin position="11"/>
        <end position="60"/>
    </location>
</feature>
<dbReference type="PROSITE" id="PS50089">
    <property type="entry name" value="ZF_RING_2"/>
    <property type="match status" value="1"/>
</dbReference>
<dbReference type="InterPro" id="IPR017907">
    <property type="entry name" value="Znf_RING_CS"/>
</dbReference>
<sequence length="240" mass="26846">MPLHVHQSSTCDVCQEEYYNFSALLDGEVVPRTPHGIGCGHVFCIQCLKACRPSQCPLCRVPYDATRIKKLHVDKHTADGYDSFAKEEIRQVRSTVRGFEEGLSDQVINELLVEASTWLNGGAGYGSSSTGIRSEAVKTIYDALFRYKTIVRQTSSFEDERRELHRQINILKGEVLTAEVVERSLIEEQTKMKAEVIRLLSNDNTTLNILCSLTTDCALWINTSTINTMKLGSLGKKIGN</sequence>
<reference evidence="6" key="1">
    <citation type="journal article" date="2021" name="New Phytol.">
        <title>Evolutionary innovations through gain and loss of genes in the ectomycorrhizal Boletales.</title>
        <authorList>
            <person name="Wu G."/>
            <person name="Miyauchi S."/>
            <person name="Morin E."/>
            <person name="Kuo A."/>
            <person name="Drula E."/>
            <person name="Varga T."/>
            <person name="Kohler A."/>
            <person name="Feng B."/>
            <person name="Cao Y."/>
            <person name="Lipzen A."/>
            <person name="Daum C."/>
            <person name="Hundley H."/>
            <person name="Pangilinan J."/>
            <person name="Johnson J."/>
            <person name="Barry K."/>
            <person name="LaButti K."/>
            <person name="Ng V."/>
            <person name="Ahrendt S."/>
            <person name="Min B."/>
            <person name="Choi I.G."/>
            <person name="Park H."/>
            <person name="Plett J.M."/>
            <person name="Magnuson J."/>
            <person name="Spatafora J.W."/>
            <person name="Nagy L.G."/>
            <person name="Henrissat B."/>
            <person name="Grigoriev I.V."/>
            <person name="Yang Z.L."/>
            <person name="Xu J."/>
            <person name="Martin F.M."/>
        </authorList>
    </citation>
    <scope>NUCLEOTIDE SEQUENCE</scope>
    <source>
        <strain evidence="6">KKN 215</strain>
    </source>
</reference>
<keyword evidence="2 4" id="KW-0863">Zinc-finger</keyword>
<name>A0A8K0XS31_9AGAR</name>